<dbReference type="AlphaFoldDB" id="A0ABD1RRT0"/>
<evidence type="ECO:0000313" key="1">
    <source>
        <dbReference type="EMBL" id="KAL2491125.1"/>
    </source>
</evidence>
<comment type="caution">
    <text evidence="1">The sequence shown here is derived from an EMBL/GenBank/DDBJ whole genome shotgun (WGS) entry which is preliminary data.</text>
</comment>
<dbReference type="EMBL" id="JBFOLK010000008">
    <property type="protein sequence ID" value="KAL2491125.1"/>
    <property type="molecule type" value="Genomic_DNA"/>
</dbReference>
<accession>A0ABD1RRT0</accession>
<dbReference type="Proteomes" id="UP001604336">
    <property type="component" value="Unassembled WGS sequence"/>
</dbReference>
<evidence type="ECO:0000313" key="2">
    <source>
        <dbReference type="Proteomes" id="UP001604336"/>
    </source>
</evidence>
<reference evidence="2" key="1">
    <citation type="submission" date="2024-07" db="EMBL/GenBank/DDBJ databases">
        <title>Two chromosome-level genome assemblies of Korean endemic species Abeliophyllum distichum and Forsythia ovata (Oleaceae).</title>
        <authorList>
            <person name="Jang H."/>
        </authorList>
    </citation>
    <scope>NUCLEOTIDE SEQUENCE [LARGE SCALE GENOMIC DNA]</scope>
</reference>
<keyword evidence="2" id="KW-1185">Reference proteome</keyword>
<organism evidence="1 2">
    <name type="scientific">Abeliophyllum distichum</name>
    <dbReference type="NCBI Taxonomy" id="126358"/>
    <lineage>
        <taxon>Eukaryota</taxon>
        <taxon>Viridiplantae</taxon>
        <taxon>Streptophyta</taxon>
        <taxon>Embryophyta</taxon>
        <taxon>Tracheophyta</taxon>
        <taxon>Spermatophyta</taxon>
        <taxon>Magnoliopsida</taxon>
        <taxon>eudicotyledons</taxon>
        <taxon>Gunneridae</taxon>
        <taxon>Pentapetalae</taxon>
        <taxon>asterids</taxon>
        <taxon>lamiids</taxon>
        <taxon>Lamiales</taxon>
        <taxon>Oleaceae</taxon>
        <taxon>Forsythieae</taxon>
        <taxon>Abeliophyllum</taxon>
    </lineage>
</organism>
<proteinExistence type="predicted"/>
<protein>
    <submittedName>
        <fullName evidence="1">Uncharacterized protein</fullName>
    </submittedName>
</protein>
<gene>
    <name evidence="1" type="ORF">Adt_26753</name>
</gene>
<name>A0ABD1RRT0_9LAMI</name>
<sequence length="149" mass="17401">MYNPHRKTQKQLWSIKKSFTPLCKSCRSTSTPPHSPALDLERKLDEMLTQKIETTQTKRKDKCRQMVLDEDPFAPEIMMFVDMMKLYAAPDAVMSRSFPPTLRREARDWVATLAPRSVRNFDQLSQSFVAYFLNSKRKRKTAIGLMQVI</sequence>